<name>A0A1Q9DMR2_SYMMI</name>
<feature type="repeat" description="ANK" evidence="3">
    <location>
        <begin position="356"/>
        <end position="388"/>
    </location>
</feature>
<accession>A0A1Q9DMR2</accession>
<evidence type="ECO:0000256" key="5">
    <source>
        <dbReference type="SAM" id="Coils"/>
    </source>
</evidence>
<dbReference type="InterPro" id="IPR001752">
    <property type="entry name" value="Kinesin_motor_dom"/>
</dbReference>
<dbReference type="Pfam" id="PF05670">
    <property type="entry name" value="NFACT-R_1"/>
    <property type="match status" value="1"/>
</dbReference>
<dbReference type="PROSITE" id="PS50088">
    <property type="entry name" value="ANK_REPEAT"/>
    <property type="match status" value="3"/>
</dbReference>
<dbReference type="InterPro" id="IPR036961">
    <property type="entry name" value="Kinesin_motor_dom_sf"/>
</dbReference>
<dbReference type="Gene3D" id="1.25.40.20">
    <property type="entry name" value="Ankyrin repeat-containing domain"/>
    <property type="match status" value="1"/>
</dbReference>
<dbReference type="SUPFAM" id="SSF48403">
    <property type="entry name" value="Ankyrin repeat"/>
    <property type="match status" value="1"/>
</dbReference>
<evidence type="ECO:0000256" key="2">
    <source>
        <dbReference type="ARBA" id="ARBA00022840"/>
    </source>
</evidence>
<comment type="caution">
    <text evidence="7">The sequence shown here is derived from an EMBL/GenBank/DDBJ whole genome shotgun (WGS) entry which is preliminary data.</text>
</comment>
<feature type="coiled-coil region" evidence="5">
    <location>
        <begin position="2393"/>
        <end position="2424"/>
    </location>
</feature>
<dbReference type="SMART" id="SM00248">
    <property type="entry name" value="ANK"/>
    <property type="match status" value="4"/>
</dbReference>
<dbReference type="InterPro" id="IPR027640">
    <property type="entry name" value="Kinesin-like_fam"/>
</dbReference>
<dbReference type="PROSITE" id="PS50297">
    <property type="entry name" value="ANK_REP_REGION"/>
    <property type="match status" value="3"/>
</dbReference>
<dbReference type="GO" id="GO:0003777">
    <property type="term" value="F:microtubule motor activity"/>
    <property type="evidence" value="ECO:0007669"/>
    <property type="project" value="InterPro"/>
</dbReference>
<evidence type="ECO:0000256" key="1">
    <source>
        <dbReference type="ARBA" id="ARBA00022741"/>
    </source>
</evidence>
<evidence type="ECO:0000256" key="3">
    <source>
        <dbReference type="PROSITE-ProRule" id="PRU00023"/>
    </source>
</evidence>
<dbReference type="SMART" id="SM00129">
    <property type="entry name" value="KISc"/>
    <property type="match status" value="1"/>
</dbReference>
<dbReference type="Pfam" id="PF00023">
    <property type="entry name" value="Ank"/>
    <property type="match status" value="1"/>
</dbReference>
<dbReference type="SUPFAM" id="SSF52540">
    <property type="entry name" value="P-loop containing nucleoside triphosphate hydrolases"/>
    <property type="match status" value="2"/>
</dbReference>
<dbReference type="OrthoDB" id="3176171at2759"/>
<keyword evidence="4" id="KW-0505">Motor protein</keyword>
<feature type="repeat" description="ANK" evidence="3">
    <location>
        <begin position="389"/>
        <end position="421"/>
    </location>
</feature>
<dbReference type="Pfam" id="PF16796">
    <property type="entry name" value="Microtub_bd"/>
    <property type="match status" value="1"/>
</dbReference>
<evidence type="ECO:0000313" key="8">
    <source>
        <dbReference type="Proteomes" id="UP000186817"/>
    </source>
</evidence>
<protein>
    <submittedName>
        <fullName evidence="7">Kinesin-like calmodulin-binding protein</fullName>
    </submittedName>
</protein>
<dbReference type="Pfam" id="PF20708">
    <property type="entry name" value="DUF6822"/>
    <property type="match status" value="2"/>
</dbReference>
<dbReference type="Pfam" id="PF00225">
    <property type="entry name" value="Kinesin"/>
    <property type="match status" value="1"/>
</dbReference>
<feature type="binding site" evidence="4">
    <location>
        <begin position="2536"/>
        <end position="2543"/>
    </location>
    <ligand>
        <name>ATP</name>
        <dbReference type="ChEBI" id="CHEBI:30616"/>
    </ligand>
</feature>
<reference evidence="7 8" key="1">
    <citation type="submission" date="2016-02" db="EMBL/GenBank/DDBJ databases">
        <title>Genome analysis of coral dinoflagellate symbionts highlights evolutionary adaptations to a symbiotic lifestyle.</title>
        <authorList>
            <person name="Aranda M."/>
            <person name="Li Y."/>
            <person name="Liew Y.J."/>
            <person name="Baumgarten S."/>
            <person name="Simakov O."/>
            <person name="Wilson M."/>
            <person name="Piel J."/>
            <person name="Ashoor H."/>
            <person name="Bougouffa S."/>
            <person name="Bajic V.B."/>
            <person name="Ryu T."/>
            <person name="Ravasi T."/>
            <person name="Bayer T."/>
            <person name="Micklem G."/>
            <person name="Kim H."/>
            <person name="Bhak J."/>
            <person name="Lajeunesse T.C."/>
            <person name="Voolstra C.R."/>
        </authorList>
    </citation>
    <scope>NUCLEOTIDE SEQUENCE [LARGE SCALE GENOMIC DNA]</scope>
    <source>
        <strain evidence="7 8">CCMP2467</strain>
    </source>
</reference>
<keyword evidence="2 4" id="KW-0067">ATP-binding</keyword>
<organism evidence="7 8">
    <name type="scientific">Symbiodinium microadriaticum</name>
    <name type="common">Dinoflagellate</name>
    <name type="synonym">Zooxanthella microadriatica</name>
    <dbReference type="NCBI Taxonomy" id="2951"/>
    <lineage>
        <taxon>Eukaryota</taxon>
        <taxon>Sar</taxon>
        <taxon>Alveolata</taxon>
        <taxon>Dinophyceae</taxon>
        <taxon>Suessiales</taxon>
        <taxon>Symbiodiniaceae</taxon>
        <taxon>Symbiodinium</taxon>
    </lineage>
</organism>
<keyword evidence="8" id="KW-1185">Reference proteome</keyword>
<dbReference type="InterPro" id="IPR008532">
    <property type="entry name" value="NFACT_RNA-bd"/>
</dbReference>
<dbReference type="InterPro" id="IPR049225">
    <property type="entry name" value="DUF6822"/>
</dbReference>
<sequence length="3120" mass="345882">MCESISLWHQLHRSIRVVTVPVPDFNALYTPWKFWDSRAAPYFFQLSKWFRGAMAPIEAAAEGELEKLVDEDASCIAMKPVALRQDESISSKFLGHLDVGRRCKVLRTSAPKTGERRRALVTEESGRQGWITIIDSRGEPCVAPASAVQKPSSLSQVAVGSQLEVLCMLLVRAGEALSSPFLDTLLPHSRIKVLELAPESASQQRRALVSTVSVEPNEEHIQGWVSLCSSTGAVLVRLAAGAAKLPKAMKASAQEGKEESADANTRVQMVTKLLELARSGDLEAFKAIAEAGVLEPGTDRSGLSPVSPTRHTKTLINRSDIRGRTALMYASAIGSRDIVDYLLSKGEVYVNAVDDTQKTALHHAVKSSKAEISRLLLRAGAMIDARDHNGCTALMLAAGTGDVDGVQVLLEKGANANARDYLGNSALSYAQDFNHQEVMDKLIQVEETIQIQGSTMSEVQRELQSLQERLSKVEQAGGASSGAGPDRKWTLVFGGWQPDTRKGILLHQLESALQGIRVRNYLDTDPFTTGARRSVALCQFRRRANQSDSEVRQRMLHVLQVVNASKVQLEGSQKPMWAAFSKTPAERGRAALASVVKKAVMQHAPHRAGDLDLEYTSGRSWIRDDQISGTGQVPDEVRHARMVQTKGGEGWLDEKTLARWLEVEPEVLTRLVDEHRKCLVRERDGITRHINSMEASFEAPQRSPQDMGAGKSVGVDRTSTELILGLMEAFDKLDRGKLLQKLEERMNTGIKQGAVESPTFFAWVAELIMEETAVKYAWRDAVHVFQDFPTEEMMYMDDGMLWNSRLSNLQTRVEQLSVEFASFGLHLNLQKCQLYASSLVSRHIRVHGELVEAVDSLEVMGLIASRLFAMNLHISILSAAWALLIAAWAKSPPYRQDGLCQPLVEPRLKKCMFLQASELTPEWEDFSSSKQRSCKVRSMMHGIGMDTRHDEHSPTGVQGRALLFDQEPDCLEQRELQSQDPIDYKNLNYVTKQLPTDEARDSVDYQVPHFLQVQWPQTDYPSDVLHLMQQGRKEVGWFEQARKGLSVLLARGTGRQAALQLRDQLRAYSSPELHRATQAHLPGILDAEARDDTQVCLTEEEWVRHVLSSLARIAGLDDAAQATLLGQYAEDALEPEFKLTMPSSRHQTVLLGDIAGASSRPRHRSQAGERAQQIPGQGDNATDQEDPDASSLFQTQQEADLWDSSMEQFWEWFAEGRAVDMAVAMLRQRARDRRDQSYQQWVHRPINNLGAGIEVVQGTEVRLKEMNGLVMETGAVTGPVDPDLPDPQQPFTMEQSLQMWKYLLFDRWVFSIPREGGRIPTSWLPCDTINDINVHLGGMSNHNLLMMTTGLVTMIRYLMAELSQSLDMAQVVLNTRNGEPTVDLDEEDEEEVDESGLMQGFFASGGMDTADRRWSRAMMRLHKELEGQPKPMRVQSLARLRSALPPPQQASPQTCWQEQLVALLTAVGADCADVQGHAQVIDTQINATVEELLQHEEEETARKAGLEAQQAEEEAYREAREQLEEQELRHLEAEARQYREWEQAQTEEALRRATEGAMPAKRRCVLTMEVASGSGDNPRRVQTLGYDLPADGSPLVFTIRAQLEETPSEVPTQLVPEMSGTTTCEAGTATNPPDSHHEALPEVSLQAQRPTQADLLGLLDFSEYEAIYDRWRKGELTQGDITEQFGADVAEMVLAQEAVRDAIDGEDSEVEGAENQTSLLTQETAAGGQMAVPGRVPYGSFEVVYRKWKDGHLQDGEVLDTYGPLWLSLFQQWRTWGLEAIWDLLANILEVQPVPEPGTKAATGAQPVVPLSLPLRVPLFAVRALLERWNKGDISSEAVQRDYGHIWLRLLHRMKEVPYAKLRLGWSSLVDWDKEYAEDDPKQSAPAVPAEGAEVPVDRRGMVQGADGIWRRHTLEQFEALFERWNAGQLTTDTVHREYGVDWLAVFIQRREWGLEGVRDHLDKLLDTVPESGASIRPVGTHLRPPAELSLPLRIPWSTVKEEIRRWMIGLISDEWVAGKHGVKWLELFRLVKHHGVAKAWSRLDLVVDWDVPAQPDGWLRMANAGAEDDEEEEDSVVKSRKKRVRAETVNQEDLEKAAALAVLDDDDGLTEEEQRRAGAHERLKEVLEGTALTRDLEAALEEATQAQVEDESLLSTARSRLQDLKDRDDASDHLMAALEGARQGCRGPENLQALQEALEKAKAKGVAEKELQHGEQVLAEEMPRAQARQQLRDAQAKGSSALREAIALAKEARLPAEELQPFEELLSGAESKEAAAAALRKATDARDVAALTFTLQQAKEAGVDPELLATSEAVLAVEAPKQEAREALAAQLAKVHAAGDKGPSLEELTVLESAIERARSVELPEAEFAQALDILAQEQQRAMCKKEVAKVVEKLKDVDRNSMEALEEAKEELFNALLAAKAVEVPSAALREADSLRRRIHNALEDLKGSIRVFCRIRPINKREKELQDVDVTELVDSMTVNTQKPSYGSIANDPEQFNFDAVFKPGTQAEVFDTCKDLVQSALDGYNVAMFAYGQTGAGKTFTMYGSGTGDNAGTAPRTIAELYRLIKQDEDRVQFTGSVEACFAHSLVGFPHAPNLAMPSQLCRKKWLHRRAAMSRPLLLGLIGLGAAAQGFLRLLRPGLDLDRTSKLRRNASAAPFAGCRCIEVTAADGSEWQILAGKTAEDNDRLSLKEGRSDEPWMHAADVPGSHVVVRQPGADKLPAPSEVVRTAAGIAAFYSKAKGGRVKVHLTRCGQVSKAKGSPAGKVLLSGSVETLQVSPLDPASLRSPQKPEKPEKRKSSQAKRALLDPEKEAARLESLRAFRRKMNLERRIDVLDERIRAVDEEMALAGSDAELAAELLEKRQALETEQNMLFQDWEELEDASAGVMASMMELYRNELVDLLVPKSTGTSPKRRSQNPGSAALEQKLNVRVDKSGAVQIEHLREEECKTAEALSDLLERGNQMRTVCATKMNSESSRSHLILIIRVVGVNKQTEQKLSGKLLLCDLAGSERLKKSDVSGDAQKEAIEINKSLTALGDVMESLVKGAAHVPYKNHKLTQVMSDALGGTSKTLMFVNCSPASSNYEETVMTLKFATRAKTITNDVKRKMVAKAKPMPKA</sequence>
<feature type="coiled-coil region" evidence="5">
    <location>
        <begin position="2192"/>
        <end position="2245"/>
    </location>
</feature>
<feature type="region of interest" description="Disordered" evidence="6">
    <location>
        <begin position="1497"/>
        <end position="1521"/>
    </location>
</feature>
<dbReference type="GO" id="GO:0005524">
    <property type="term" value="F:ATP binding"/>
    <property type="evidence" value="ECO:0007669"/>
    <property type="project" value="UniProtKB-UniRule"/>
</dbReference>
<dbReference type="PANTHER" id="PTHR47972">
    <property type="entry name" value="KINESIN-LIKE PROTEIN KLP-3"/>
    <property type="match status" value="1"/>
</dbReference>
<keyword evidence="5" id="KW-0175">Coiled coil</keyword>
<dbReference type="Proteomes" id="UP000186817">
    <property type="component" value="Unassembled WGS sequence"/>
</dbReference>
<feature type="compositionally biased region" description="Basic and acidic residues" evidence="6">
    <location>
        <begin position="2791"/>
        <end position="2800"/>
    </location>
</feature>
<dbReference type="PROSITE" id="PS50067">
    <property type="entry name" value="KINESIN_MOTOR_2"/>
    <property type="match status" value="1"/>
</dbReference>
<dbReference type="GO" id="GO:0007018">
    <property type="term" value="P:microtubule-based movement"/>
    <property type="evidence" value="ECO:0007669"/>
    <property type="project" value="InterPro"/>
</dbReference>
<feature type="region of interest" description="Disordered" evidence="6">
    <location>
        <begin position="1157"/>
        <end position="1192"/>
    </location>
</feature>
<gene>
    <name evidence="7" type="primary">KCBP</name>
    <name evidence="7" type="ORF">AK812_SmicGene21296</name>
</gene>
<dbReference type="PROSITE" id="PS00411">
    <property type="entry name" value="KINESIN_MOTOR_1"/>
    <property type="match status" value="1"/>
</dbReference>
<dbReference type="InterPro" id="IPR027417">
    <property type="entry name" value="P-loop_NTPase"/>
</dbReference>
<dbReference type="InterPro" id="IPR019821">
    <property type="entry name" value="Kinesin_motor_CS"/>
</dbReference>
<evidence type="ECO:0000313" key="7">
    <source>
        <dbReference type="EMBL" id="OLP96462.1"/>
    </source>
</evidence>
<dbReference type="Pfam" id="PF12796">
    <property type="entry name" value="Ank_2"/>
    <property type="match status" value="1"/>
</dbReference>
<dbReference type="EMBL" id="LSRX01000466">
    <property type="protein sequence ID" value="OLP96462.1"/>
    <property type="molecule type" value="Genomic_DNA"/>
</dbReference>
<comment type="similarity">
    <text evidence="4">Belongs to the TRAFAC class myosin-kinesin ATPase superfamily. Kinesin family.</text>
</comment>
<feature type="repeat" description="ANK" evidence="3">
    <location>
        <begin position="322"/>
        <end position="346"/>
    </location>
</feature>
<keyword evidence="3" id="KW-0040">ANK repeat</keyword>
<dbReference type="InterPro" id="IPR002110">
    <property type="entry name" value="Ankyrin_rpt"/>
</dbReference>
<proteinExistence type="inferred from homology"/>
<evidence type="ECO:0000256" key="6">
    <source>
        <dbReference type="SAM" id="MobiDB-lite"/>
    </source>
</evidence>
<feature type="coiled-coil region" evidence="5">
    <location>
        <begin position="449"/>
        <end position="476"/>
    </location>
</feature>
<dbReference type="InterPro" id="IPR036770">
    <property type="entry name" value="Ankyrin_rpt-contain_sf"/>
</dbReference>
<dbReference type="InterPro" id="IPR031852">
    <property type="entry name" value="Vik1/Cik1_MT-bd"/>
</dbReference>
<dbReference type="PANTHER" id="PTHR47972:SF16">
    <property type="entry name" value="KINESIN-LIKE PROTEIN"/>
    <property type="match status" value="1"/>
</dbReference>
<feature type="region of interest" description="Disordered" evidence="6">
    <location>
        <begin position="2780"/>
        <end position="2810"/>
    </location>
</feature>
<evidence type="ECO:0000256" key="4">
    <source>
        <dbReference type="PROSITE-ProRule" id="PRU00283"/>
    </source>
</evidence>
<dbReference type="Gene3D" id="3.40.850.10">
    <property type="entry name" value="Kinesin motor domain"/>
    <property type="match status" value="2"/>
</dbReference>
<dbReference type="GO" id="GO:0008017">
    <property type="term" value="F:microtubule binding"/>
    <property type="evidence" value="ECO:0007669"/>
    <property type="project" value="InterPro"/>
</dbReference>
<keyword evidence="1 4" id="KW-0547">Nucleotide-binding</keyword>